<sequence length="280" mass="30179">MEAVFPMRPVNDVLPPTYLVIGLTQGVTAEKFGIGRALGEQLLKYPVKQSGAKDPTPRSPISSLTKTKSTPLPPRPREPPTKLVEIPSLTQLGLNGSSYHELDTHMADESCLYRILRRRPGLGRDLMLVVRTRASLAQDNRCGAESKKVDSGGDSQVQPKPVKASKITSKVVRSKADNKIVGPSAELSKDHGPVPDSVKRKDKGKGKAKASSPDPPDEVDDFLLASVQPGPANFTMTGIQAWSPPPFQPLEEDAITELEAAELLEGGTRGNRVCSIFDIS</sequence>
<keyword evidence="3" id="KW-1185">Reference proteome</keyword>
<reference evidence="2 3" key="1">
    <citation type="submission" date="2024-01" db="EMBL/GenBank/DDBJ databases">
        <title>A draft genome for a cacao thread blight-causing isolate of Paramarasmius palmivorus.</title>
        <authorList>
            <person name="Baruah I.K."/>
            <person name="Bukari Y."/>
            <person name="Amoako-Attah I."/>
            <person name="Meinhardt L.W."/>
            <person name="Bailey B.A."/>
            <person name="Cohen S.P."/>
        </authorList>
    </citation>
    <scope>NUCLEOTIDE SEQUENCE [LARGE SCALE GENOMIC DNA]</scope>
    <source>
        <strain evidence="2 3">GH-12</strain>
    </source>
</reference>
<comment type="caution">
    <text evidence="2">The sequence shown here is derived from an EMBL/GenBank/DDBJ whole genome shotgun (WGS) entry which is preliminary data.</text>
</comment>
<feature type="compositionally biased region" description="Basic and acidic residues" evidence="1">
    <location>
        <begin position="142"/>
        <end position="151"/>
    </location>
</feature>
<feature type="compositionally biased region" description="Polar residues" evidence="1">
    <location>
        <begin position="59"/>
        <end position="70"/>
    </location>
</feature>
<evidence type="ECO:0000313" key="2">
    <source>
        <dbReference type="EMBL" id="KAK7021919.1"/>
    </source>
</evidence>
<evidence type="ECO:0000313" key="3">
    <source>
        <dbReference type="Proteomes" id="UP001383192"/>
    </source>
</evidence>
<evidence type="ECO:0000256" key="1">
    <source>
        <dbReference type="SAM" id="MobiDB-lite"/>
    </source>
</evidence>
<dbReference type="EMBL" id="JAYKXP010000158">
    <property type="protein sequence ID" value="KAK7021919.1"/>
    <property type="molecule type" value="Genomic_DNA"/>
</dbReference>
<dbReference type="AlphaFoldDB" id="A0AAW0B888"/>
<accession>A0AAW0B888</accession>
<feature type="region of interest" description="Disordered" evidence="1">
    <location>
        <begin position="48"/>
        <end position="82"/>
    </location>
</feature>
<dbReference type="Proteomes" id="UP001383192">
    <property type="component" value="Unassembled WGS sequence"/>
</dbReference>
<organism evidence="2 3">
    <name type="scientific">Paramarasmius palmivorus</name>
    <dbReference type="NCBI Taxonomy" id="297713"/>
    <lineage>
        <taxon>Eukaryota</taxon>
        <taxon>Fungi</taxon>
        <taxon>Dikarya</taxon>
        <taxon>Basidiomycota</taxon>
        <taxon>Agaricomycotina</taxon>
        <taxon>Agaricomycetes</taxon>
        <taxon>Agaricomycetidae</taxon>
        <taxon>Agaricales</taxon>
        <taxon>Marasmiineae</taxon>
        <taxon>Marasmiaceae</taxon>
        <taxon>Paramarasmius</taxon>
    </lineage>
</organism>
<proteinExistence type="predicted"/>
<name>A0AAW0B888_9AGAR</name>
<feature type="compositionally biased region" description="Basic and acidic residues" evidence="1">
    <location>
        <begin position="187"/>
        <end position="199"/>
    </location>
</feature>
<protein>
    <submittedName>
        <fullName evidence="2">Uncharacterized protein</fullName>
    </submittedName>
</protein>
<feature type="region of interest" description="Disordered" evidence="1">
    <location>
        <begin position="138"/>
        <end position="221"/>
    </location>
</feature>
<gene>
    <name evidence="2" type="ORF">VNI00_017148</name>
</gene>